<proteinExistence type="predicted"/>
<dbReference type="SUPFAM" id="SSF55729">
    <property type="entry name" value="Acyl-CoA N-acyltransferases (Nat)"/>
    <property type="match status" value="2"/>
</dbReference>
<dbReference type="RefSeq" id="WP_101358058.1">
    <property type="nucleotide sequence ID" value="NZ_NKXO01000010.1"/>
</dbReference>
<sequence>MSYNYNVYRNLSTQEVIQKFEPYTFPSFRQKSKVRNLKEPFFVVEATYNGEKVGLAVLELLHNQPHSLMKILSLWVKEEHRRRGIASQILRVAEKIALNNQINYLNIIFQNNWESFKWMPTLLQKLAWNKPEKRTILVKLAYKQVCDLPWFQIKDFPANFYVTKWVELTETELNYIKRKKVSENWYPDELSPFQLPDLLVAEGSFVLRYNEKIVGWIIIHKIGEQQVQVTSYFVDKDYRGTKASIALIVQAVEKIVKQNLSKEFIFMVSADNKEMLSLSKKIAGEHNTGAFTEVWVGQKWLQGQI</sequence>
<dbReference type="Proteomes" id="UP000233387">
    <property type="component" value="Unassembled WGS sequence"/>
</dbReference>
<keyword evidence="2" id="KW-0808">Transferase</keyword>
<dbReference type="PROSITE" id="PS51186">
    <property type="entry name" value="GNAT"/>
    <property type="match status" value="2"/>
</dbReference>
<dbReference type="GO" id="GO:0016747">
    <property type="term" value="F:acyltransferase activity, transferring groups other than amino-acyl groups"/>
    <property type="evidence" value="ECO:0007669"/>
    <property type="project" value="InterPro"/>
</dbReference>
<evidence type="ECO:0000313" key="3">
    <source>
        <dbReference type="Proteomes" id="UP000233387"/>
    </source>
</evidence>
<comment type="caution">
    <text evidence="2">The sequence shown here is derived from an EMBL/GenBank/DDBJ whole genome shotgun (WGS) entry which is preliminary data.</text>
</comment>
<dbReference type="InterPro" id="IPR000182">
    <property type="entry name" value="GNAT_dom"/>
</dbReference>
<name>A0A2N3IIJ5_9BACT</name>
<protein>
    <submittedName>
        <fullName evidence="2">Acetyltransferase (GNAT) family</fullName>
    </submittedName>
</protein>
<dbReference type="PANTHER" id="PTHR43072">
    <property type="entry name" value="N-ACETYLTRANSFERASE"/>
    <property type="match status" value="1"/>
</dbReference>
<dbReference type="Pfam" id="PF00583">
    <property type="entry name" value="Acetyltransf_1"/>
    <property type="match status" value="2"/>
</dbReference>
<keyword evidence="3" id="KW-1185">Reference proteome</keyword>
<feature type="domain" description="N-acetyltransferase" evidence="1">
    <location>
        <begin position="163"/>
        <end position="302"/>
    </location>
</feature>
<dbReference type="CDD" id="cd04301">
    <property type="entry name" value="NAT_SF"/>
    <property type="match status" value="2"/>
</dbReference>
<gene>
    <name evidence="2" type="ORF">Rain11_0794</name>
</gene>
<dbReference type="InterPro" id="IPR016181">
    <property type="entry name" value="Acyl_CoA_acyltransferase"/>
</dbReference>
<dbReference type="AlphaFoldDB" id="A0A2N3IIJ5"/>
<feature type="domain" description="N-acetyltransferase" evidence="1">
    <location>
        <begin position="6"/>
        <end position="137"/>
    </location>
</feature>
<reference evidence="2 3" key="1">
    <citation type="submission" date="2017-06" db="EMBL/GenBank/DDBJ databases">
        <title>Raineya orbicola gen. nov., sp. nov. a slightly thermophilic bacterium of the phylum Bacteroidetes and the description of Raineyaceae fam. nov.</title>
        <authorList>
            <person name="Albuquerque L."/>
            <person name="Polonia A.R.M."/>
            <person name="Barroso C."/>
            <person name="Froufe H.J.C."/>
            <person name="Lage O."/>
            <person name="Lobo-Da-Cunha A."/>
            <person name="Egas C."/>
            <person name="Da Costa M.S."/>
        </authorList>
    </citation>
    <scope>NUCLEOTIDE SEQUENCE [LARGE SCALE GENOMIC DNA]</scope>
    <source>
        <strain evidence="2 3">SPSPC-11</strain>
    </source>
</reference>
<accession>A0A2N3IIJ5</accession>
<evidence type="ECO:0000259" key="1">
    <source>
        <dbReference type="PROSITE" id="PS51186"/>
    </source>
</evidence>
<evidence type="ECO:0000313" key="2">
    <source>
        <dbReference type="EMBL" id="PKQ70134.1"/>
    </source>
</evidence>
<dbReference type="EMBL" id="NKXO01000010">
    <property type="protein sequence ID" value="PKQ70134.1"/>
    <property type="molecule type" value="Genomic_DNA"/>
</dbReference>
<dbReference type="OrthoDB" id="9787920at2"/>
<dbReference type="Gene3D" id="3.40.630.30">
    <property type="match status" value="2"/>
</dbReference>
<organism evidence="2 3">
    <name type="scientific">Raineya orbicola</name>
    <dbReference type="NCBI Taxonomy" id="2016530"/>
    <lineage>
        <taxon>Bacteria</taxon>
        <taxon>Pseudomonadati</taxon>
        <taxon>Bacteroidota</taxon>
        <taxon>Cytophagia</taxon>
        <taxon>Cytophagales</taxon>
        <taxon>Raineyaceae</taxon>
        <taxon>Raineya</taxon>
    </lineage>
</organism>